<accession>A0A1G7THX9</accession>
<evidence type="ECO:0000313" key="1">
    <source>
        <dbReference type="EMBL" id="SDG34855.1"/>
    </source>
</evidence>
<proteinExistence type="predicted"/>
<organism evidence="1 2">
    <name type="scientific">Streptomyces griseoaurantiacus</name>
    <dbReference type="NCBI Taxonomy" id="68213"/>
    <lineage>
        <taxon>Bacteria</taxon>
        <taxon>Bacillati</taxon>
        <taxon>Actinomycetota</taxon>
        <taxon>Actinomycetes</taxon>
        <taxon>Kitasatosporales</taxon>
        <taxon>Streptomycetaceae</taxon>
        <taxon>Streptomyces</taxon>
        <taxon>Streptomyces aurantiacus group</taxon>
    </lineage>
</organism>
<dbReference type="Proteomes" id="UP000198614">
    <property type="component" value="Unassembled WGS sequence"/>
</dbReference>
<evidence type="ECO:0000313" key="2">
    <source>
        <dbReference type="Proteomes" id="UP000198614"/>
    </source>
</evidence>
<sequence length="65" mass="6955">MARAHAARAVSELRAALIVAEREGVPERSAQTSVDLLRGRDGKRAALAATDFARTRPRTGLCRPG</sequence>
<dbReference type="EMBL" id="FNAX01000018">
    <property type="protein sequence ID" value="SDG34855.1"/>
    <property type="molecule type" value="Genomic_DNA"/>
</dbReference>
<gene>
    <name evidence="1" type="ORF">SAMN05216260_11828</name>
</gene>
<name>A0A1G7THX9_9ACTN</name>
<dbReference type="AlphaFoldDB" id="A0A1G7THX9"/>
<protein>
    <submittedName>
        <fullName evidence="1">Uncharacterized protein</fullName>
    </submittedName>
</protein>
<reference evidence="1 2" key="1">
    <citation type="submission" date="2016-10" db="EMBL/GenBank/DDBJ databases">
        <authorList>
            <person name="de Groot N.N."/>
        </authorList>
    </citation>
    <scope>NUCLEOTIDE SEQUENCE [LARGE SCALE GENOMIC DNA]</scope>
    <source>
        <strain evidence="1 2">CGMCC 4.1859</strain>
    </source>
</reference>